<keyword evidence="2" id="KW-1185">Reference proteome</keyword>
<organism evidence="1 2">
    <name type="scientific">Rhynchophorus ferrugineus</name>
    <name type="common">Red palm weevil</name>
    <name type="synonym">Curculio ferrugineus</name>
    <dbReference type="NCBI Taxonomy" id="354439"/>
    <lineage>
        <taxon>Eukaryota</taxon>
        <taxon>Metazoa</taxon>
        <taxon>Ecdysozoa</taxon>
        <taxon>Arthropoda</taxon>
        <taxon>Hexapoda</taxon>
        <taxon>Insecta</taxon>
        <taxon>Pterygota</taxon>
        <taxon>Neoptera</taxon>
        <taxon>Endopterygota</taxon>
        <taxon>Coleoptera</taxon>
        <taxon>Polyphaga</taxon>
        <taxon>Cucujiformia</taxon>
        <taxon>Curculionidae</taxon>
        <taxon>Dryophthorinae</taxon>
        <taxon>Rhynchophorus</taxon>
    </lineage>
</organism>
<dbReference type="Proteomes" id="UP000625711">
    <property type="component" value="Unassembled WGS sequence"/>
</dbReference>
<dbReference type="EMBL" id="JAACXV010014049">
    <property type="protein sequence ID" value="KAF7270891.1"/>
    <property type="molecule type" value="Genomic_DNA"/>
</dbReference>
<evidence type="ECO:0000313" key="1">
    <source>
        <dbReference type="EMBL" id="KAF7270891.1"/>
    </source>
</evidence>
<reference evidence="1" key="1">
    <citation type="submission" date="2020-08" db="EMBL/GenBank/DDBJ databases">
        <title>Genome sequencing and assembly of the red palm weevil Rhynchophorus ferrugineus.</title>
        <authorList>
            <person name="Dias G.B."/>
            <person name="Bergman C.M."/>
            <person name="Manee M."/>
        </authorList>
    </citation>
    <scope>NUCLEOTIDE SEQUENCE</scope>
    <source>
        <strain evidence="1">AA-2017</strain>
        <tissue evidence="1">Whole larva</tissue>
    </source>
</reference>
<comment type="caution">
    <text evidence="1">The sequence shown here is derived from an EMBL/GenBank/DDBJ whole genome shotgun (WGS) entry which is preliminary data.</text>
</comment>
<proteinExistence type="predicted"/>
<dbReference type="AlphaFoldDB" id="A0A834I295"/>
<sequence>MTVTVSRYYFLENYSYWYDNPFSAIGFFIFRVAEKSKVFGRRISADLIADLERYFRLAAETRNNFSEQTGRKNGQFHRYSKKESNVDASSETKVIGRSW</sequence>
<name>A0A834I295_RHYFE</name>
<protein>
    <submittedName>
        <fullName evidence="1">Uncharacterized protein</fullName>
    </submittedName>
</protein>
<accession>A0A834I295</accession>
<gene>
    <name evidence="1" type="ORF">GWI33_016193</name>
</gene>
<evidence type="ECO:0000313" key="2">
    <source>
        <dbReference type="Proteomes" id="UP000625711"/>
    </source>
</evidence>